<dbReference type="EMBL" id="CP013652">
    <property type="protein sequence ID" value="ALS24639.1"/>
    <property type="molecule type" value="Genomic_DNA"/>
</dbReference>
<evidence type="ECO:0000313" key="4">
    <source>
        <dbReference type="EMBL" id="ALS24639.1"/>
    </source>
</evidence>
<dbReference type="Pfam" id="PF01047">
    <property type="entry name" value="MarR"/>
    <property type="match status" value="1"/>
</dbReference>
<evidence type="ECO:0000256" key="1">
    <source>
        <dbReference type="ARBA" id="ARBA00023015"/>
    </source>
</evidence>
<evidence type="ECO:0000256" key="3">
    <source>
        <dbReference type="ARBA" id="ARBA00023163"/>
    </source>
</evidence>
<dbReference type="SMART" id="SM00347">
    <property type="entry name" value="HTH_MARR"/>
    <property type="match status" value="1"/>
</dbReference>
<dbReference type="GO" id="GO:0003677">
    <property type="term" value="F:DNA binding"/>
    <property type="evidence" value="ECO:0007669"/>
    <property type="project" value="UniProtKB-KW"/>
</dbReference>
<dbReference type="PROSITE" id="PS50995">
    <property type="entry name" value="HTH_MARR_2"/>
    <property type="match status" value="1"/>
</dbReference>
<reference evidence="4 5" key="2">
    <citation type="journal article" date="2016" name="Genome Announc.">
        <title>Complete Genome Sequences of Two Interactive Moderate Thermophiles, Paenibacillus napthalenovorans 32O-Y and Paenibacillus sp. 32O-W.</title>
        <authorList>
            <person name="Butler R.R.III."/>
            <person name="Wang J."/>
            <person name="Stark B.C."/>
            <person name="Pombert J.F."/>
        </authorList>
    </citation>
    <scope>NUCLEOTIDE SEQUENCE [LARGE SCALE GENOMIC DNA]</scope>
    <source>
        <strain evidence="4 5">32O-Y</strain>
    </source>
</reference>
<sequence>MNNIDHSLGFIINHAGRRLSQLLSLHYQPYDITTEQWTVLNRLSERDGITQKDLAHRAEKDQTNITRILDQLERKGLVERRPNAVDRRSFLTFITDKGRSLNQVLLPIESRVVSSVLDGLSEEDVERLRAALIQITKNANRTINELEETL</sequence>
<dbReference type="InterPro" id="IPR000835">
    <property type="entry name" value="HTH_MarR-typ"/>
</dbReference>
<evidence type="ECO:0000256" key="2">
    <source>
        <dbReference type="ARBA" id="ARBA00023125"/>
    </source>
</evidence>
<dbReference type="KEGG" id="pnp:IJ22_43530"/>
<proteinExistence type="predicted"/>
<reference evidence="5" key="1">
    <citation type="submission" date="2015-12" db="EMBL/GenBank/DDBJ databases">
        <title>Complete genome sequences of two moderately thermophilic Paenibacillus species.</title>
        <authorList>
            <person name="Butler R.III."/>
            <person name="Wang J."/>
            <person name="Stark B.C."/>
            <person name="Pombert J.-F."/>
        </authorList>
    </citation>
    <scope>NUCLEOTIDE SEQUENCE [LARGE SCALE GENOMIC DNA]</scope>
    <source>
        <strain evidence="5">32O-Y</strain>
    </source>
</reference>
<dbReference type="RefSeq" id="WP_217437203.1">
    <property type="nucleotide sequence ID" value="NZ_BJCS01000013.1"/>
</dbReference>
<dbReference type="InterPro" id="IPR036388">
    <property type="entry name" value="WH-like_DNA-bd_sf"/>
</dbReference>
<dbReference type="PATRIC" id="fig|162209.4.peg.4595"/>
<gene>
    <name evidence="4" type="ORF">IJ22_43530</name>
</gene>
<dbReference type="PROSITE" id="PS01117">
    <property type="entry name" value="HTH_MARR_1"/>
    <property type="match status" value="1"/>
</dbReference>
<dbReference type="PRINTS" id="PR00598">
    <property type="entry name" value="HTHMARR"/>
</dbReference>
<keyword evidence="2" id="KW-0238">DNA-binding</keyword>
<dbReference type="PANTHER" id="PTHR42756:SF1">
    <property type="entry name" value="TRANSCRIPTIONAL REPRESSOR OF EMRAB OPERON"/>
    <property type="match status" value="1"/>
</dbReference>
<dbReference type="AlphaFoldDB" id="A0A0U2N141"/>
<keyword evidence="5" id="KW-1185">Reference proteome</keyword>
<evidence type="ECO:0000313" key="5">
    <source>
        <dbReference type="Proteomes" id="UP000061660"/>
    </source>
</evidence>
<dbReference type="STRING" id="162209.IJ22_43530"/>
<keyword evidence="1" id="KW-0805">Transcription regulation</keyword>
<dbReference type="InterPro" id="IPR036390">
    <property type="entry name" value="WH_DNA-bd_sf"/>
</dbReference>
<dbReference type="Gene3D" id="1.10.10.10">
    <property type="entry name" value="Winged helix-like DNA-binding domain superfamily/Winged helix DNA-binding domain"/>
    <property type="match status" value="1"/>
</dbReference>
<dbReference type="SUPFAM" id="SSF46785">
    <property type="entry name" value="Winged helix' DNA-binding domain"/>
    <property type="match status" value="1"/>
</dbReference>
<dbReference type="InterPro" id="IPR023187">
    <property type="entry name" value="Tscrpt_reg_MarR-type_CS"/>
</dbReference>
<protein>
    <submittedName>
        <fullName evidence="4">Transcriptional regulator</fullName>
    </submittedName>
</protein>
<keyword evidence="3" id="KW-0804">Transcription</keyword>
<organism evidence="4 5">
    <name type="scientific">Paenibacillus naphthalenovorans</name>
    <dbReference type="NCBI Taxonomy" id="162209"/>
    <lineage>
        <taxon>Bacteria</taxon>
        <taxon>Bacillati</taxon>
        <taxon>Bacillota</taxon>
        <taxon>Bacilli</taxon>
        <taxon>Bacillales</taxon>
        <taxon>Paenibacillaceae</taxon>
        <taxon>Paenibacillus</taxon>
    </lineage>
</organism>
<name>A0A0U2N141_9BACL</name>
<dbReference type="PANTHER" id="PTHR42756">
    <property type="entry name" value="TRANSCRIPTIONAL REGULATOR, MARR"/>
    <property type="match status" value="1"/>
</dbReference>
<accession>A0A0U2N141</accession>
<dbReference type="Proteomes" id="UP000061660">
    <property type="component" value="Chromosome"/>
</dbReference>
<dbReference type="GO" id="GO:0003700">
    <property type="term" value="F:DNA-binding transcription factor activity"/>
    <property type="evidence" value="ECO:0007669"/>
    <property type="project" value="InterPro"/>
</dbReference>